<dbReference type="PANTHER" id="PTHR33069">
    <property type="entry name" value="CHROMOSOME 7, WHOLE GENOME SHOTGUN SEQUENCE-RELATED"/>
    <property type="match status" value="1"/>
</dbReference>
<feature type="compositionally biased region" description="Low complexity" evidence="1">
    <location>
        <begin position="256"/>
        <end position="267"/>
    </location>
</feature>
<name>A0A5B0NVR5_PUCGR</name>
<dbReference type="Proteomes" id="UP000324748">
    <property type="component" value="Unassembled WGS sequence"/>
</dbReference>
<dbReference type="Proteomes" id="UP000325313">
    <property type="component" value="Unassembled WGS sequence"/>
</dbReference>
<evidence type="ECO:0000313" key="4">
    <source>
        <dbReference type="Proteomes" id="UP000324748"/>
    </source>
</evidence>
<dbReference type="OrthoDB" id="2508738at2759"/>
<dbReference type="EMBL" id="VDEP01000373">
    <property type="protein sequence ID" value="KAA1093712.1"/>
    <property type="molecule type" value="Genomic_DNA"/>
</dbReference>
<evidence type="ECO:0000313" key="2">
    <source>
        <dbReference type="EMBL" id="KAA1092614.1"/>
    </source>
</evidence>
<sequence length="431" mass="50396">MEPESSTMGLNAPKPNLTEQQRIVQKGDLLVERFWRISEDYHPDEYDEKRPDPTASQALPDIEQVNLKKQSMDRLHSILLPLLGRQIVDLSKLSDPIKIRREPDATFELMFNKLAELEPTLEQLRSEYYVLFPEKIDTPYPYDNNDQHLEEFKTFRVRSLGDRLMVDAILNAISVIDESRELLEQMNLCIKRHRRYRKIDIDRCRKNILESTADTLEGIKTTKGWLRGSEFELIQHHWPTQIRVFDDTLDTLSTLIDPPTNTNEPNPTIQPEQPERNHLSEPVLRMARLSRPIIKLTRLFFHKISRRVINMKQLPVSVGMSSFVLKDLSDSADEAGRIFQRLVKLLREVNNNEHEDDEAISSPFTKISSILECSFETYLFYVLLYLVPRLPETGSFPTQDSFNDWCITWHNLFYLAIENFEHAASMLDNPE</sequence>
<dbReference type="AlphaFoldDB" id="A0A5B0NVR5"/>
<protein>
    <submittedName>
        <fullName evidence="2">Uncharacterized protein</fullName>
    </submittedName>
</protein>
<gene>
    <name evidence="2" type="ORF">PGT21_008515</name>
    <name evidence="3" type="ORF">PGTUg99_022342</name>
</gene>
<dbReference type="EMBL" id="VSWC01000080">
    <property type="protein sequence ID" value="KAA1092614.1"/>
    <property type="molecule type" value="Genomic_DNA"/>
</dbReference>
<evidence type="ECO:0000256" key="1">
    <source>
        <dbReference type="SAM" id="MobiDB-lite"/>
    </source>
</evidence>
<organism evidence="2 4">
    <name type="scientific">Puccinia graminis f. sp. tritici</name>
    <dbReference type="NCBI Taxonomy" id="56615"/>
    <lineage>
        <taxon>Eukaryota</taxon>
        <taxon>Fungi</taxon>
        <taxon>Dikarya</taxon>
        <taxon>Basidiomycota</taxon>
        <taxon>Pucciniomycotina</taxon>
        <taxon>Pucciniomycetes</taxon>
        <taxon>Pucciniales</taxon>
        <taxon>Pucciniaceae</taxon>
        <taxon>Puccinia</taxon>
    </lineage>
</organism>
<dbReference type="PANTHER" id="PTHR33069:SF3">
    <property type="entry name" value="DYNEIN HEAVY CHAIN TAIL DOMAIN-CONTAINING PROTEIN"/>
    <property type="match status" value="1"/>
</dbReference>
<proteinExistence type="predicted"/>
<comment type="caution">
    <text evidence="2">The sequence shown here is derived from an EMBL/GenBank/DDBJ whole genome shotgun (WGS) entry which is preliminary data.</text>
</comment>
<reference evidence="4 5" key="1">
    <citation type="submission" date="2019-05" db="EMBL/GenBank/DDBJ databases">
        <title>Emergence of the Ug99 lineage of the wheat stem rust pathogen through somatic hybridization.</title>
        <authorList>
            <person name="Li F."/>
            <person name="Upadhyaya N.M."/>
            <person name="Sperschneider J."/>
            <person name="Matny O."/>
            <person name="Nguyen-Phuc H."/>
            <person name="Mago R."/>
            <person name="Raley C."/>
            <person name="Miller M.E."/>
            <person name="Silverstein K.A.T."/>
            <person name="Henningsen E."/>
            <person name="Hirsch C.D."/>
            <person name="Visser B."/>
            <person name="Pretorius Z.A."/>
            <person name="Steffenson B.J."/>
            <person name="Schwessinger B."/>
            <person name="Dodds P.N."/>
            <person name="Figueroa M."/>
        </authorList>
    </citation>
    <scope>NUCLEOTIDE SEQUENCE [LARGE SCALE GENOMIC DNA]</scope>
    <source>
        <strain evidence="2">21-0</strain>
        <strain evidence="3 5">Ug99</strain>
    </source>
</reference>
<keyword evidence="4" id="KW-1185">Reference proteome</keyword>
<feature type="region of interest" description="Disordered" evidence="1">
    <location>
        <begin position="1"/>
        <end position="21"/>
    </location>
</feature>
<feature type="region of interest" description="Disordered" evidence="1">
    <location>
        <begin position="256"/>
        <end position="277"/>
    </location>
</feature>
<accession>A0A5B0NVR5</accession>
<evidence type="ECO:0000313" key="5">
    <source>
        <dbReference type="Proteomes" id="UP000325313"/>
    </source>
</evidence>
<evidence type="ECO:0000313" key="3">
    <source>
        <dbReference type="EMBL" id="KAA1093712.1"/>
    </source>
</evidence>